<dbReference type="OrthoDB" id="10582298at2759"/>
<accession>A0A2P5EVN6</accession>
<evidence type="ECO:0000313" key="1">
    <source>
        <dbReference type="EMBL" id="PON89597.1"/>
    </source>
</evidence>
<gene>
    <name evidence="1" type="ORF">TorRG33x02_145790</name>
</gene>
<dbReference type="EMBL" id="JXTC01000092">
    <property type="protein sequence ID" value="PON89597.1"/>
    <property type="molecule type" value="Genomic_DNA"/>
</dbReference>
<dbReference type="InParanoid" id="A0A2P5EVN6"/>
<organism evidence="1 2">
    <name type="scientific">Trema orientale</name>
    <name type="common">Charcoal tree</name>
    <name type="synonym">Celtis orientalis</name>
    <dbReference type="NCBI Taxonomy" id="63057"/>
    <lineage>
        <taxon>Eukaryota</taxon>
        <taxon>Viridiplantae</taxon>
        <taxon>Streptophyta</taxon>
        <taxon>Embryophyta</taxon>
        <taxon>Tracheophyta</taxon>
        <taxon>Spermatophyta</taxon>
        <taxon>Magnoliopsida</taxon>
        <taxon>eudicotyledons</taxon>
        <taxon>Gunneridae</taxon>
        <taxon>Pentapetalae</taxon>
        <taxon>rosids</taxon>
        <taxon>fabids</taxon>
        <taxon>Rosales</taxon>
        <taxon>Cannabaceae</taxon>
        <taxon>Trema</taxon>
    </lineage>
</organism>
<comment type="caution">
    <text evidence="1">The sequence shown here is derived from an EMBL/GenBank/DDBJ whole genome shotgun (WGS) entry which is preliminary data.</text>
</comment>
<name>A0A2P5EVN6_TREOI</name>
<dbReference type="Proteomes" id="UP000237000">
    <property type="component" value="Unassembled WGS sequence"/>
</dbReference>
<reference evidence="2" key="1">
    <citation type="submission" date="2016-06" db="EMBL/GenBank/DDBJ databases">
        <title>Parallel loss of symbiosis genes in relatives of nitrogen-fixing non-legume Parasponia.</title>
        <authorList>
            <person name="Van Velzen R."/>
            <person name="Holmer R."/>
            <person name="Bu F."/>
            <person name="Rutten L."/>
            <person name="Van Zeijl A."/>
            <person name="Liu W."/>
            <person name="Santuari L."/>
            <person name="Cao Q."/>
            <person name="Sharma T."/>
            <person name="Shen D."/>
            <person name="Roswanjaya Y."/>
            <person name="Wardhani T."/>
            <person name="Kalhor M.S."/>
            <person name="Jansen J."/>
            <person name="Van den Hoogen J."/>
            <person name="Gungor B."/>
            <person name="Hartog M."/>
            <person name="Hontelez J."/>
            <person name="Verver J."/>
            <person name="Yang W.-C."/>
            <person name="Schijlen E."/>
            <person name="Repin R."/>
            <person name="Schilthuizen M."/>
            <person name="Schranz E."/>
            <person name="Heidstra R."/>
            <person name="Miyata K."/>
            <person name="Fedorova E."/>
            <person name="Kohlen W."/>
            <person name="Bisseling T."/>
            <person name="Smit S."/>
            <person name="Geurts R."/>
        </authorList>
    </citation>
    <scope>NUCLEOTIDE SEQUENCE [LARGE SCALE GENOMIC DNA]</scope>
    <source>
        <strain evidence="2">cv. RG33-2</strain>
    </source>
</reference>
<protein>
    <submittedName>
        <fullName evidence="1">Uncharacterized protein</fullName>
    </submittedName>
</protein>
<keyword evidence="2" id="KW-1185">Reference proteome</keyword>
<dbReference type="AlphaFoldDB" id="A0A2P5EVN6"/>
<proteinExistence type="predicted"/>
<sequence>MIAVWPFLLDEPLSFLGCTIDDYNILVMLAVLVWVEMPSGKRLITIVTVQLRKNLKPWSQIKWQHLRRKAELKSKLEATLLQQHARAILNSRFNFQLAFISNSWHIFRTAGADS</sequence>
<evidence type="ECO:0000313" key="2">
    <source>
        <dbReference type="Proteomes" id="UP000237000"/>
    </source>
</evidence>